<dbReference type="RefSeq" id="WP_210036732.1">
    <property type="nucleotide sequence ID" value="NZ_JAGINU010000003.1"/>
</dbReference>
<comment type="similarity">
    <text evidence="1">Belongs to the peptidase C40 family.</text>
</comment>
<evidence type="ECO:0000313" key="7">
    <source>
        <dbReference type="EMBL" id="MBP2371591.1"/>
    </source>
</evidence>
<comment type="caution">
    <text evidence="7">The sequence shown here is derived from an EMBL/GenBank/DDBJ whole genome shotgun (WGS) entry which is preliminary data.</text>
</comment>
<evidence type="ECO:0000259" key="6">
    <source>
        <dbReference type="PROSITE" id="PS51935"/>
    </source>
</evidence>
<dbReference type="Pfam" id="PF00877">
    <property type="entry name" value="NLPC_P60"/>
    <property type="match status" value="1"/>
</dbReference>
<keyword evidence="8" id="KW-1185">Reference proteome</keyword>
<evidence type="ECO:0000256" key="2">
    <source>
        <dbReference type="ARBA" id="ARBA00022670"/>
    </source>
</evidence>
<dbReference type="InterPro" id="IPR000064">
    <property type="entry name" value="NLP_P60_dom"/>
</dbReference>
<feature type="domain" description="NlpC/P60" evidence="6">
    <location>
        <begin position="239"/>
        <end position="362"/>
    </location>
</feature>
<evidence type="ECO:0000256" key="1">
    <source>
        <dbReference type="ARBA" id="ARBA00007074"/>
    </source>
</evidence>
<dbReference type="Gene3D" id="3.90.1720.10">
    <property type="entry name" value="endopeptidase domain like (from Nostoc punctiforme)"/>
    <property type="match status" value="1"/>
</dbReference>
<name>A0ABS4W6I0_9PSEU</name>
<dbReference type="Proteomes" id="UP001519295">
    <property type="component" value="Unassembled WGS sequence"/>
</dbReference>
<keyword evidence="5" id="KW-1133">Transmembrane helix</keyword>
<keyword evidence="2" id="KW-0645">Protease</keyword>
<sequence>MDQQKGTIAVAAAAVVMTFLVAVTSMGIAMFTAVTDGPLAGGCGGDGGLGGGSQSIGGTDWNAEQTENAATIVNRVVQRSLPRRAAVIAISTTIVESQLVNVGHGDRDSLGLYQQRPSQGWGAPAQILNPAAATDTFLDRLVELPGWATMPPGQAAQAVQRSAFPDRYAPQEEPAAALVERFWVGPDNPVPAPTAPGGPNVQLASSVFACPDQGGVGAPLAPSNIDPTALPPGFTPPADPAQRAAVTYALAQLGKPYVYGAKGPDAFDCSGLTTAAWAAAGVPVPAGTVSQKNTGTPASPATIAPGDLVFIPGSLGSPGNPRHVGIYVGQGLVVNAYSEQTGVIIQPLSDWADQITHVRHIAGPAGQPAPDAALAAATP</sequence>
<proteinExistence type="inferred from homology"/>
<accession>A0ABS4W6I0</accession>
<evidence type="ECO:0000313" key="8">
    <source>
        <dbReference type="Proteomes" id="UP001519295"/>
    </source>
</evidence>
<feature type="transmembrane region" description="Helical" evidence="5">
    <location>
        <begin position="7"/>
        <end position="31"/>
    </location>
</feature>
<dbReference type="PANTHER" id="PTHR47359">
    <property type="entry name" value="PEPTIDOGLYCAN DL-ENDOPEPTIDASE CWLO"/>
    <property type="match status" value="1"/>
</dbReference>
<dbReference type="EMBL" id="JAGINU010000003">
    <property type="protein sequence ID" value="MBP2371591.1"/>
    <property type="molecule type" value="Genomic_DNA"/>
</dbReference>
<gene>
    <name evidence="7" type="ORF">JOF36_007364</name>
</gene>
<dbReference type="PROSITE" id="PS51935">
    <property type="entry name" value="NLPC_P60"/>
    <property type="match status" value="1"/>
</dbReference>
<keyword evidence="3 7" id="KW-0378">Hydrolase</keyword>
<dbReference type="GO" id="GO:0016787">
    <property type="term" value="F:hydrolase activity"/>
    <property type="evidence" value="ECO:0007669"/>
    <property type="project" value="UniProtKB-KW"/>
</dbReference>
<organism evidence="7 8">
    <name type="scientific">Pseudonocardia parietis</name>
    <dbReference type="NCBI Taxonomy" id="570936"/>
    <lineage>
        <taxon>Bacteria</taxon>
        <taxon>Bacillati</taxon>
        <taxon>Actinomycetota</taxon>
        <taxon>Actinomycetes</taxon>
        <taxon>Pseudonocardiales</taxon>
        <taxon>Pseudonocardiaceae</taxon>
        <taxon>Pseudonocardia</taxon>
    </lineage>
</organism>
<dbReference type="PANTHER" id="PTHR47359:SF3">
    <property type="entry name" value="NLP_P60 DOMAIN-CONTAINING PROTEIN-RELATED"/>
    <property type="match status" value="1"/>
</dbReference>
<dbReference type="SUPFAM" id="SSF54001">
    <property type="entry name" value="Cysteine proteinases"/>
    <property type="match status" value="1"/>
</dbReference>
<dbReference type="InterPro" id="IPR051794">
    <property type="entry name" value="PG_Endopeptidase_C40"/>
</dbReference>
<reference evidence="7 8" key="1">
    <citation type="submission" date="2021-03" db="EMBL/GenBank/DDBJ databases">
        <title>Sequencing the genomes of 1000 actinobacteria strains.</title>
        <authorList>
            <person name="Klenk H.-P."/>
        </authorList>
    </citation>
    <scope>NUCLEOTIDE SEQUENCE [LARGE SCALE GENOMIC DNA]</scope>
    <source>
        <strain evidence="7 8">DSM 45256</strain>
    </source>
</reference>
<keyword evidence="4" id="KW-0788">Thiol protease</keyword>
<keyword evidence="5" id="KW-0472">Membrane</keyword>
<protein>
    <submittedName>
        <fullName evidence="7">Cell wall-associated NlpC family hydrolase</fullName>
    </submittedName>
</protein>
<evidence type="ECO:0000256" key="5">
    <source>
        <dbReference type="SAM" id="Phobius"/>
    </source>
</evidence>
<evidence type="ECO:0000256" key="3">
    <source>
        <dbReference type="ARBA" id="ARBA00022801"/>
    </source>
</evidence>
<keyword evidence="5" id="KW-0812">Transmembrane</keyword>
<evidence type="ECO:0000256" key="4">
    <source>
        <dbReference type="ARBA" id="ARBA00022807"/>
    </source>
</evidence>
<dbReference type="InterPro" id="IPR038765">
    <property type="entry name" value="Papain-like_cys_pep_sf"/>
</dbReference>